<evidence type="ECO:0000313" key="5">
    <source>
        <dbReference type="EMBL" id="MCC6070064.1"/>
    </source>
</evidence>
<dbReference type="SMART" id="SM00421">
    <property type="entry name" value="HTH_LUXR"/>
    <property type="match status" value="1"/>
</dbReference>
<dbReference type="SUPFAM" id="SSF46894">
    <property type="entry name" value="C-terminal effector domain of the bipartite response regulators"/>
    <property type="match status" value="1"/>
</dbReference>
<keyword evidence="3" id="KW-0804">Transcription</keyword>
<dbReference type="Proteomes" id="UP001198701">
    <property type="component" value="Unassembled WGS sequence"/>
</dbReference>
<evidence type="ECO:0000256" key="2">
    <source>
        <dbReference type="ARBA" id="ARBA00023125"/>
    </source>
</evidence>
<comment type="caution">
    <text evidence="5">The sequence shown here is derived from an EMBL/GenBank/DDBJ whole genome shotgun (WGS) entry which is preliminary data.</text>
</comment>
<dbReference type="PRINTS" id="PR00038">
    <property type="entry name" value="HTHLUXR"/>
</dbReference>
<dbReference type="CDD" id="cd06170">
    <property type="entry name" value="LuxR_C_like"/>
    <property type="match status" value="1"/>
</dbReference>
<reference evidence="5 6" key="1">
    <citation type="submission" date="2021-11" db="EMBL/GenBank/DDBJ databases">
        <authorList>
            <person name="Huq M.A."/>
        </authorList>
    </citation>
    <scope>NUCLEOTIDE SEQUENCE [LARGE SCALE GENOMIC DNA]</scope>
    <source>
        <strain evidence="5 6">MAHUQ-52</strain>
    </source>
</reference>
<keyword evidence="6" id="KW-1185">Reference proteome</keyword>
<name>A0ABS8INC7_9BURK</name>
<proteinExistence type="predicted"/>
<sequence>MSNITVLCADGVIHRSLRKAMDECDGILLMETEGGGESLILQQARDLRPDVFLMSGPLDAPHSLSLLARLKVLSPETRIIVFFDFCSHREIIDALSHGIKGCIKKTSPATEWPKAIRVVHEGNYWIPRQLLVESLDWMLNNSGNEGQLPDSKPKILTAREWEVIHWVKQGMTNKEIARQLAISDTTVKTHLQHIYGKLEIRRRLRLPLA</sequence>
<organism evidence="5 6">
    <name type="scientific">Massilia agrisoli</name>
    <dbReference type="NCBI Taxonomy" id="2892444"/>
    <lineage>
        <taxon>Bacteria</taxon>
        <taxon>Pseudomonadati</taxon>
        <taxon>Pseudomonadota</taxon>
        <taxon>Betaproteobacteria</taxon>
        <taxon>Burkholderiales</taxon>
        <taxon>Oxalobacteraceae</taxon>
        <taxon>Telluria group</taxon>
        <taxon>Massilia</taxon>
    </lineage>
</organism>
<dbReference type="PROSITE" id="PS50043">
    <property type="entry name" value="HTH_LUXR_2"/>
    <property type="match status" value="1"/>
</dbReference>
<dbReference type="InterPro" id="IPR016032">
    <property type="entry name" value="Sig_transdc_resp-reg_C-effctor"/>
</dbReference>
<gene>
    <name evidence="5" type="ORF">LMJ30_03690</name>
</gene>
<dbReference type="PANTHER" id="PTHR44688:SF16">
    <property type="entry name" value="DNA-BINDING TRANSCRIPTIONAL ACTIVATOR DEVR_DOSR"/>
    <property type="match status" value="1"/>
</dbReference>
<feature type="domain" description="HTH luxR-type" evidence="4">
    <location>
        <begin position="149"/>
        <end position="209"/>
    </location>
</feature>
<dbReference type="Gene3D" id="3.40.50.2300">
    <property type="match status" value="1"/>
</dbReference>
<evidence type="ECO:0000256" key="3">
    <source>
        <dbReference type="ARBA" id="ARBA00023163"/>
    </source>
</evidence>
<dbReference type="RefSeq" id="WP_229430987.1">
    <property type="nucleotide sequence ID" value="NZ_JAJHPV010000004.1"/>
</dbReference>
<evidence type="ECO:0000259" key="4">
    <source>
        <dbReference type="PROSITE" id="PS50043"/>
    </source>
</evidence>
<dbReference type="SUPFAM" id="SSF52172">
    <property type="entry name" value="CheY-like"/>
    <property type="match status" value="1"/>
</dbReference>
<dbReference type="PANTHER" id="PTHR44688">
    <property type="entry name" value="DNA-BINDING TRANSCRIPTIONAL ACTIVATOR DEVR_DOSR"/>
    <property type="match status" value="1"/>
</dbReference>
<dbReference type="InterPro" id="IPR000792">
    <property type="entry name" value="Tscrpt_reg_LuxR_C"/>
</dbReference>
<keyword evidence="1" id="KW-0805">Transcription regulation</keyword>
<dbReference type="InterPro" id="IPR011006">
    <property type="entry name" value="CheY-like_superfamily"/>
</dbReference>
<dbReference type="Pfam" id="PF00196">
    <property type="entry name" value="GerE"/>
    <property type="match status" value="1"/>
</dbReference>
<dbReference type="EMBL" id="JAJHPV010000004">
    <property type="protein sequence ID" value="MCC6070064.1"/>
    <property type="molecule type" value="Genomic_DNA"/>
</dbReference>
<protein>
    <submittedName>
        <fullName evidence="5">Response regulator transcription factor</fullName>
    </submittedName>
</protein>
<accession>A0ABS8INC7</accession>
<evidence type="ECO:0000256" key="1">
    <source>
        <dbReference type="ARBA" id="ARBA00023015"/>
    </source>
</evidence>
<keyword evidence="2" id="KW-0238">DNA-binding</keyword>
<evidence type="ECO:0000313" key="6">
    <source>
        <dbReference type="Proteomes" id="UP001198701"/>
    </source>
</evidence>
<dbReference type="PROSITE" id="PS00622">
    <property type="entry name" value="HTH_LUXR_1"/>
    <property type="match status" value="1"/>
</dbReference>